<evidence type="ECO:0000313" key="6">
    <source>
        <dbReference type="EMBL" id="GAA2122838.1"/>
    </source>
</evidence>
<dbReference type="InterPro" id="IPR000073">
    <property type="entry name" value="AB_hydrolase_1"/>
</dbReference>
<evidence type="ECO:0000256" key="4">
    <source>
        <dbReference type="SAM" id="MobiDB-lite"/>
    </source>
</evidence>
<dbReference type="Pfam" id="PF00561">
    <property type="entry name" value="Abhydrolase_1"/>
    <property type="match status" value="1"/>
</dbReference>
<comment type="similarity">
    <text evidence="1">Belongs to the peptidase S33 family.</text>
</comment>
<dbReference type="PANTHER" id="PTHR43248:SF29">
    <property type="entry name" value="TRIPEPTIDYL AMINOPEPTIDASE"/>
    <property type="match status" value="1"/>
</dbReference>
<feature type="region of interest" description="Disordered" evidence="4">
    <location>
        <begin position="1"/>
        <end position="20"/>
    </location>
</feature>
<evidence type="ECO:0000256" key="3">
    <source>
        <dbReference type="ARBA" id="ARBA00022801"/>
    </source>
</evidence>
<evidence type="ECO:0000313" key="7">
    <source>
        <dbReference type="Proteomes" id="UP001500897"/>
    </source>
</evidence>
<dbReference type="Proteomes" id="UP001500897">
    <property type="component" value="Unassembled WGS sequence"/>
</dbReference>
<sequence>MDNAQHPTAHRFFARTRSTTRSTTRRLATALVATALAGGALTACTGDDDAAPKGPQIAWGACPAEVAQQAGGLDLSCGTLEVPLDYRHPDGPKITVAVSRLAATDRTQRHGVLLLNPGGPALGGLAMPATMAATLPASVRADYDLIGFDPRGVGHSTPQSCGLPSPSVPAIFPYPAADGSIDRNTAQAKSYAQKCADTLGESLTHFTTANTARDLDRVRAALGEQKISYWGQSYGTYLGAVYRSLFQDRTDRMVLEGNVDPTKVWADTVAGSWGQGMAERFPDAARVAAAQHDTLGLGATPAEVTRTYLALAARLDRTPATIPGTPTPLDGALLRNVTYATLLHNETLPVAAQFWRAAADLADGRPTDADTAVLKQVLADEPAVEGVPADNQATMFMAITCGDAQWPQDVAGYAKRTAADRAQWPLTAGMPADIWPCAFWAEPAEPPVAMTPGPRNTLILQNHRDNATPWSGALGMHEALGTGSALVGVDNGGHYVYGTGSTCADQATTTFLTTGRLPAQDTTECTDVH</sequence>
<name>A0ABN2Y6U1_9ACTN</name>
<keyword evidence="2" id="KW-0732">Signal</keyword>
<protein>
    <submittedName>
        <fullName evidence="6">Alpha/beta hydrolase</fullName>
    </submittedName>
</protein>
<organism evidence="6 7">
    <name type="scientific">Kitasatospora saccharophila</name>
    <dbReference type="NCBI Taxonomy" id="407973"/>
    <lineage>
        <taxon>Bacteria</taxon>
        <taxon>Bacillati</taxon>
        <taxon>Actinomycetota</taxon>
        <taxon>Actinomycetes</taxon>
        <taxon>Kitasatosporales</taxon>
        <taxon>Streptomycetaceae</taxon>
        <taxon>Kitasatospora</taxon>
    </lineage>
</organism>
<comment type="caution">
    <text evidence="6">The sequence shown here is derived from an EMBL/GenBank/DDBJ whole genome shotgun (WGS) entry which is preliminary data.</text>
</comment>
<evidence type="ECO:0000256" key="1">
    <source>
        <dbReference type="ARBA" id="ARBA00010088"/>
    </source>
</evidence>
<dbReference type="PANTHER" id="PTHR43248">
    <property type="entry name" value="2-SUCCINYL-6-HYDROXY-2,4-CYCLOHEXADIENE-1-CARBOXYLATE SYNTHASE"/>
    <property type="match status" value="1"/>
</dbReference>
<dbReference type="EMBL" id="BAAANS010000089">
    <property type="protein sequence ID" value="GAA2122838.1"/>
    <property type="molecule type" value="Genomic_DNA"/>
</dbReference>
<evidence type="ECO:0000259" key="5">
    <source>
        <dbReference type="Pfam" id="PF00561"/>
    </source>
</evidence>
<proteinExistence type="inferred from homology"/>
<gene>
    <name evidence="6" type="ORF">GCM10009759_73570</name>
</gene>
<dbReference type="GO" id="GO:0016787">
    <property type="term" value="F:hydrolase activity"/>
    <property type="evidence" value="ECO:0007669"/>
    <property type="project" value="UniProtKB-KW"/>
</dbReference>
<keyword evidence="7" id="KW-1185">Reference proteome</keyword>
<dbReference type="RefSeq" id="WP_344558735.1">
    <property type="nucleotide sequence ID" value="NZ_BAAANS010000089.1"/>
</dbReference>
<accession>A0ABN2Y6U1</accession>
<dbReference type="InterPro" id="IPR029058">
    <property type="entry name" value="AB_hydrolase_fold"/>
</dbReference>
<feature type="domain" description="AB hydrolase-1" evidence="5">
    <location>
        <begin position="112"/>
        <end position="499"/>
    </location>
</feature>
<dbReference type="Gene3D" id="3.40.50.1820">
    <property type="entry name" value="alpha/beta hydrolase"/>
    <property type="match status" value="1"/>
</dbReference>
<keyword evidence="3 6" id="KW-0378">Hydrolase</keyword>
<dbReference type="InterPro" id="IPR051601">
    <property type="entry name" value="Serine_prot/Carboxylest_S33"/>
</dbReference>
<reference evidence="6 7" key="1">
    <citation type="journal article" date="2019" name="Int. J. Syst. Evol. Microbiol.">
        <title>The Global Catalogue of Microorganisms (GCM) 10K type strain sequencing project: providing services to taxonomists for standard genome sequencing and annotation.</title>
        <authorList>
            <consortium name="The Broad Institute Genomics Platform"/>
            <consortium name="The Broad Institute Genome Sequencing Center for Infectious Disease"/>
            <person name="Wu L."/>
            <person name="Ma J."/>
        </authorList>
    </citation>
    <scope>NUCLEOTIDE SEQUENCE [LARGE SCALE GENOMIC DNA]</scope>
    <source>
        <strain evidence="6 7">JCM 14559</strain>
    </source>
</reference>
<evidence type="ECO:0000256" key="2">
    <source>
        <dbReference type="ARBA" id="ARBA00022729"/>
    </source>
</evidence>
<dbReference type="SUPFAM" id="SSF53474">
    <property type="entry name" value="alpha/beta-Hydrolases"/>
    <property type="match status" value="1"/>
</dbReference>